<proteinExistence type="predicted"/>
<organism evidence="1 2">
    <name type="scientific">Blastococcus aurantiacus</name>
    <dbReference type="NCBI Taxonomy" id="1550231"/>
    <lineage>
        <taxon>Bacteria</taxon>
        <taxon>Bacillati</taxon>
        <taxon>Actinomycetota</taxon>
        <taxon>Actinomycetes</taxon>
        <taxon>Geodermatophilales</taxon>
        <taxon>Geodermatophilaceae</taxon>
        <taxon>Blastococcus</taxon>
    </lineage>
</organism>
<evidence type="ECO:0008006" key="3">
    <source>
        <dbReference type="Google" id="ProtNLM"/>
    </source>
</evidence>
<dbReference type="InterPro" id="IPR007061">
    <property type="entry name" value="MST-like"/>
</dbReference>
<evidence type="ECO:0000313" key="1">
    <source>
        <dbReference type="EMBL" id="SDF22992.1"/>
    </source>
</evidence>
<dbReference type="Gene3D" id="1.20.120.450">
    <property type="entry name" value="dinb family like domain"/>
    <property type="match status" value="1"/>
</dbReference>
<dbReference type="RefSeq" id="WP_091764529.1">
    <property type="nucleotide sequence ID" value="NZ_FNBT01000002.1"/>
</dbReference>
<evidence type="ECO:0000313" key="2">
    <source>
        <dbReference type="Proteomes" id="UP000199406"/>
    </source>
</evidence>
<dbReference type="OrthoDB" id="4548523at2"/>
<accession>A0A1G7JDG5</accession>
<gene>
    <name evidence="1" type="ORF">SAMN05660662_1449</name>
</gene>
<dbReference type="InterPro" id="IPR034660">
    <property type="entry name" value="DinB/YfiT-like"/>
</dbReference>
<dbReference type="Proteomes" id="UP000199406">
    <property type="component" value="Unassembled WGS sequence"/>
</dbReference>
<sequence length="169" mass="18985">MRTDPPSCGAEQLQLTSFLDYQRETLLRKAEGLTDEQLAQPLPPSTLTLGGLLNHLAYVEDTWFRVRFAGLSDDPLWGAVDWAADPDFDFRTAGDVPGDELRRRYAEACARSRQVVARTDTLDQRSAQARANGRYFDLRWVLLHMIEETARHAGHADLLREAVDGTVGD</sequence>
<dbReference type="Pfam" id="PF04978">
    <property type="entry name" value="MST"/>
    <property type="match status" value="1"/>
</dbReference>
<reference evidence="2" key="1">
    <citation type="submission" date="2016-10" db="EMBL/GenBank/DDBJ databases">
        <authorList>
            <person name="Varghese N."/>
            <person name="Submissions S."/>
        </authorList>
    </citation>
    <scope>NUCLEOTIDE SEQUENCE [LARGE SCALE GENOMIC DNA]</scope>
    <source>
        <strain evidence="2">DSM 44268</strain>
    </source>
</reference>
<dbReference type="STRING" id="1550231.SAMN05660662_1449"/>
<protein>
    <recommendedName>
        <fullName evidence="3">DinB family protein</fullName>
    </recommendedName>
</protein>
<name>A0A1G7JDG5_9ACTN</name>
<keyword evidence="2" id="KW-1185">Reference proteome</keyword>
<dbReference type="SUPFAM" id="SSF109854">
    <property type="entry name" value="DinB/YfiT-like putative metalloenzymes"/>
    <property type="match status" value="1"/>
</dbReference>
<dbReference type="EMBL" id="FNBT01000002">
    <property type="protein sequence ID" value="SDF22992.1"/>
    <property type="molecule type" value="Genomic_DNA"/>
</dbReference>
<dbReference type="AlphaFoldDB" id="A0A1G7JDG5"/>